<dbReference type="VEuPathDB" id="FungiDB:PV09_00560"/>
<proteinExistence type="predicted"/>
<dbReference type="HOGENOM" id="CLU_2322159_0_0_1"/>
<accession>A0A0D2AQ29</accession>
<evidence type="ECO:0000313" key="2">
    <source>
        <dbReference type="Proteomes" id="UP000053259"/>
    </source>
</evidence>
<dbReference type="Proteomes" id="UP000053259">
    <property type="component" value="Unassembled WGS sequence"/>
</dbReference>
<gene>
    <name evidence="1" type="ORF">PV09_00560</name>
</gene>
<name>A0A0D2AQ29_9PEZI</name>
<evidence type="ECO:0000313" key="1">
    <source>
        <dbReference type="EMBL" id="KIW08600.1"/>
    </source>
</evidence>
<reference evidence="1 2" key="1">
    <citation type="submission" date="2015-01" db="EMBL/GenBank/DDBJ databases">
        <title>The Genome Sequence of Ochroconis gallopava CBS43764.</title>
        <authorList>
            <consortium name="The Broad Institute Genomics Platform"/>
            <person name="Cuomo C."/>
            <person name="de Hoog S."/>
            <person name="Gorbushina A."/>
            <person name="Stielow B."/>
            <person name="Teixiera M."/>
            <person name="Abouelleil A."/>
            <person name="Chapman S.B."/>
            <person name="Priest M."/>
            <person name="Young S.K."/>
            <person name="Wortman J."/>
            <person name="Nusbaum C."/>
            <person name="Birren B."/>
        </authorList>
    </citation>
    <scope>NUCLEOTIDE SEQUENCE [LARGE SCALE GENOMIC DNA]</scope>
    <source>
        <strain evidence="1 2">CBS 43764</strain>
    </source>
</reference>
<dbReference type="AlphaFoldDB" id="A0A0D2AQ29"/>
<sequence length="99" mass="10778">MQCSIDKNVRTDILRIGKVQARIGGGSGSDPETVALQRDKIHEALNVGAIPQVHVWFTNEGAWTQAISDQPRQVTKRAWAAATKSTRGIIRDIKAEDGA</sequence>
<organism evidence="1 2">
    <name type="scientific">Verruconis gallopava</name>
    <dbReference type="NCBI Taxonomy" id="253628"/>
    <lineage>
        <taxon>Eukaryota</taxon>
        <taxon>Fungi</taxon>
        <taxon>Dikarya</taxon>
        <taxon>Ascomycota</taxon>
        <taxon>Pezizomycotina</taxon>
        <taxon>Dothideomycetes</taxon>
        <taxon>Pleosporomycetidae</taxon>
        <taxon>Venturiales</taxon>
        <taxon>Sympoventuriaceae</taxon>
        <taxon>Verruconis</taxon>
    </lineage>
</organism>
<dbReference type="RefSeq" id="XP_016218469.1">
    <property type="nucleotide sequence ID" value="XM_016353316.1"/>
</dbReference>
<protein>
    <submittedName>
        <fullName evidence="1">Uncharacterized protein</fullName>
    </submittedName>
</protein>
<keyword evidence="2" id="KW-1185">Reference proteome</keyword>
<dbReference type="EMBL" id="KN847530">
    <property type="protein sequence ID" value="KIW08600.1"/>
    <property type="molecule type" value="Genomic_DNA"/>
</dbReference>
<dbReference type="GeneID" id="27308533"/>
<dbReference type="InParanoid" id="A0A0D2AQ29"/>